<reference evidence="1" key="2">
    <citation type="journal article" date="2015" name="Data Brief">
        <title>Shoot transcriptome of the giant reed, Arundo donax.</title>
        <authorList>
            <person name="Barrero R.A."/>
            <person name="Guerrero F.D."/>
            <person name="Moolhuijzen P."/>
            <person name="Goolsby J.A."/>
            <person name="Tidwell J."/>
            <person name="Bellgard S.E."/>
            <person name="Bellgard M.I."/>
        </authorList>
    </citation>
    <scope>NUCLEOTIDE SEQUENCE</scope>
    <source>
        <tissue evidence="1">Shoot tissue taken approximately 20 cm above the soil surface</tissue>
    </source>
</reference>
<dbReference type="EMBL" id="GBRH01252750">
    <property type="protein sequence ID" value="JAD45145.1"/>
    <property type="molecule type" value="Transcribed_RNA"/>
</dbReference>
<reference evidence="1" key="1">
    <citation type="submission" date="2014-09" db="EMBL/GenBank/DDBJ databases">
        <authorList>
            <person name="Magalhaes I.L.F."/>
            <person name="Oliveira U."/>
            <person name="Santos F.R."/>
            <person name="Vidigal T.H.D.A."/>
            <person name="Brescovit A.D."/>
            <person name="Santos A.J."/>
        </authorList>
    </citation>
    <scope>NUCLEOTIDE SEQUENCE</scope>
    <source>
        <tissue evidence="1">Shoot tissue taken approximately 20 cm above the soil surface</tissue>
    </source>
</reference>
<organism evidence="1">
    <name type="scientific">Arundo donax</name>
    <name type="common">Giant reed</name>
    <name type="synonym">Donax arundinaceus</name>
    <dbReference type="NCBI Taxonomy" id="35708"/>
    <lineage>
        <taxon>Eukaryota</taxon>
        <taxon>Viridiplantae</taxon>
        <taxon>Streptophyta</taxon>
        <taxon>Embryophyta</taxon>
        <taxon>Tracheophyta</taxon>
        <taxon>Spermatophyta</taxon>
        <taxon>Magnoliopsida</taxon>
        <taxon>Liliopsida</taxon>
        <taxon>Poales</taxon>
        <taxon>Poaceae</taxon>
        <taxon>PACMAD clade</taxon>
        <taxon>Arundinoideae</taxon>
        <taxon>Arundineae</taxon>
        <taxon>Arundo</taxon>
    </lineage>
</organism>
<accession>A0A0A9A848</accession>
<dbReference type="AlphaFoldDB" id="A0A0A9A848"/>
<name>A0A0A9A848_ARUDO</name>
<evidence type="ECO:0000313" key="1">
    <source>
        <dbReference type="EMBL" id="JAD45145.1"/>
    </source>
</evidence>
<protein>
    <submittedName>
        <fullName evidence="1">Uncharacterized protein</fullName>
    </submittedName>
</protein>
<sequence length="27" mass="3108">MFCPASRILSCQMEFLDVSALHFPLHN</sequence>
<proteinExistence type="predicted"/>